<organism evidence="10 11">
    <name type="scientific">Oxalobacter paraformigenes</name>
    <dbReference type="NCBI Taxonomy" id="556268"/>
    <lineage>
        <taxon>Bacteria</taxon>
        <taxon>Pseudomonadati</taxon>
        <taxon>Pseudomonadota</taxon>
        <taxon>Betaproteobacteria</taxon>
        <taxon>Burkholderiales</taxon>
        <taxon>Oxalobacteraceae</taxon>
        <taxon>Oxalobacter</taxon>
    </lineage>
</organism>
<dbReference type="NCBIfam" id="TIGR00231">
    <property type="entry name" value="small_GTP"/>
    <property type="match status" value="1"/>
</dbReference>
<dbReference type="CDD" id="cd16262">
    <property type="entry name" value="EFG_III"/>
    <property type="match status" value="1"/>
</dbReference>
<dbReference type="FunFam" id="2.40.30.10:FF:000006">
    <property type="entry name" value="Elongation factor G"/>
    <property type="match status" value="1"/>
</dbReference>
<dbReference type="InterPro" id="IPR000640">
    <property type="entry name" value="EFG_V-like"/>
</dbReference>
<dbReference type="PRINTS" id="PR00315">
    <property type="entry name" value="ELONGATNFCT"/>
</dbReference>
<dbReference type="Pfam" id="PF00679">
    <property type="entry name" value="EFG_C"/>
    <property type="match status" value="1"/>
</dbReference>
<comment type="subcellular location">
    <subcellularLocation>
        <location evidence="8">Cytoplasm</location>
    </subcellularLocation>
</comment>
<dbReference type="Gene3D" id="3.40.50.300">
    <property type="entry name" value="P-loop containing nucleotide triphosphate hydrolases"/>
    <property type="match status" value="1"/>
</dbReference>
<dbReference type="InterPro" id="IPR009000">
    <property type="entry name" value="Transl_B-barrel_sf"/>
</dbReference>
<feature type="binding site" evidence="8">
    <location>
        <begin position="88"/>
        <end position="92"/>
    </location>
    <ligand>
        <name>GTP</name>
        <dbReference type="ChEBI" id="CHEBI:37565"/>
    </ligand>
</feature>
<dbReference type="RefSeq" id="WP_005878786.1">
    <property type="nucleotide sequence ID" value="NZ_CABMNL010000001.1"/>
</dbReference>
<dbReference type="Pfam" id="PF03144">
    <property type="entry name" value="GTP_EFTU_D2"/>
    <property type="match status" value="1"/>
</dbReference>
<dbReference type="Pfam" id="PF00009">
    <property type="entry name" value="GTP_EFTU"/>
    <property type="match status" value="1"/>
</dbReference>
<gene>
    <name evidence="8" type="primary">fusA</name>
    <name evidence="10" type="ORF">OFAG_01958</name>
</gene>
<dbReference type="InterPro" id="IPR035649">
    <property type="entry name" value="EFG_V"/>
</dbReference>
<dbReference type="SUPFAM" id="SSF54211">
    <property type="entry name" value="Ribosomal protein S5 domain 2-like"/>
    <property type="match status" value="1"/>
</dbReference>
<dbReference type="InterPro" id="IPR005517">
    <property type="entry name" value="Transl_elong_EFG/EF2_IV"/>
</dbReference>
<dbReference type="InterPro" id="IPR009022">
    <property type="entry name" value="EFG_III"/>
</dbReference>
<dbReference type="SUPFAM" id="SSF54980">
    <property type="entry name" value="EF-G C-terminal domain-like"/>
    <property type="match status" value="2"/>
</dbReference>
<keyword evidence="11" id="KW-1185">Reference proteome</keyword>
<dbReference type="InterPro" id="IPR031157">
    <property type="entry name" value="G_TR_CS"/>
</dbReference>
<dbReference type="FunFam" id="3.30.230.10:FF:000003">
    <property type="entry name" value="Elongation factor G"/>
    <property type="match status" value="1"/>
</dbReference>
<dbReference type="NCBIfam" id="TIGR00484">
    <property type="entry name" value="EF-G"/>
    <property type="match status" value="1"/>
</dbReference>
<dbReference type="SMART" id="SM00889">
    <property type="entry name" value="EFG_IV"/>
    <property type="match status" value="1"/>
</dbReference>
<dbReference type="GO" id="GO:0097216">
    <property type="term" value="F:guanosine tetraphosphate binding"/>
    <property type="evidence" value="ECO:0007669"/>
    <property type="project" value="UniProtKB-ARBA"/>
</dbReference>
<dbReference type="InterPro" id="IPR004161">
    <property type="entry name" value="EFTu-like_2"/>
</dbReference>
<feature type="binding site" evidence="8">
    <location>
        <begin position="142"/>
        <end position="145"/>
    </location>
    <ligand>
        <name>GTP</name>
        <dbReference type="ChEBI" id="CHEBI:37565"/>
    </ligand>
</feature>
<dbReference type="InterPro" id="IPR047872">
    <property type="entry name" value="EFG_IV"/>
</dbReference>
<evidence type="ECO:0000256" key="2">
    <source>
        <dbReference type="ARBA" id="ARBA00017872"/>
    </source>
</evidence>
<dbReference type="SUPFAM" id="SSF52540">
    <property type="entry name" value="P-loop containing nucleoside triphosphate hydrolases"/>
    <property type="match status" value="1"/>
</dbReference>
<evidence type="ECO:0000313" key="10">
    <source>
        <dbReference type="EMBL" id="EEO28805.1"/>
    </source>
</evidence>
<comment type="function">
    <text evidence="7 8">Catalyzes the GTP-dependent ribosomal translocation step during translation elongation. During this step, the ribosome changes from the pre-translocational (PRE) to the post-translocational (POST) state as the newly formed A-site-bound peptidyl-tRNA and P-site-bound deacylated tRNA move to the P and E sites, respectively. Catalyzes the coordinated movement of the two tRNA molecules, the mRNA and conformational changes in the ribosome.</text>
</comment>
<evidence type="ECO:0000256" key="3">
    <source>
        <dbReference type="ARBA" id="ARBA00022741"/>
    </source>
</evidence>
<dbReference type="GO" id="GO:0005525">
    <property type="term" value="F:GTP binding"/>
    <property type="evidence" value="ECO:0007669"/>
    <property type="project" value="UniProtKB-UniRule"/>
</dbReference>
<dbReference type="InterPro" id="IPR004540">
    <property type="entry name" value="Transl_elong_EFG/EF2"/>
</dbReference>
<dbReference type="FunFam" id="3.40.50.300:FF:000029">
    <property type="entry name" value="Elongation factor G"/>
    <property type="match status" value="1"/>
</dbReference>
<accession>C3X6G9</accession>
<feature type="binding site" evidence="8">
    <location>
        <begin position="17"/>
        <end position="24"/>
    </location>
    <ligand>
        <name>GTP</name>
        <dbReference type="ChEBI" id="CHEBI:37565"/>
    </ligand>
</feature>
<dbReference type="CDD" id="cd01434">
    <property type="entry name" value="EFG_mtEFG1_IV"/>
    <property type="match status" value="1"/>
</dbReference>
<dbReference type="Gene3D" id="3.30.230.10">
    <property type="match status" value="1"/>
</dbReference>
<dbReference type="Gene3D" id="3.30.70.240">
    <property type="match status" value="1"/>
</dbReference>
<sequence length="701" mass="77757">MARKTPIERYRNIGISAHIDAGKTTTTERILFYTGVNHKLGEVHDGAATMDWMEQEQERGITITSAATTCFWNGMANNFPNHRINIIDTPGHVDFTIEVERSMRVLDGACMVYCAVGGVQPQSETVWRQANKYKVPRLAFVNKMDRTGANFFKVHDQMRSRLKANPIPLQIPIGAEDNFEGVVDLIKMKGIYWDEASQGTKFEYRDVPAELMDQAREWREKLVEVAAESSEELMDKYLNDGDLSEEDIKKALRQRTIAGEIVPMMCGSAFKNKGVQAMLDAVIEYLPSPVDIPAVEGTDENDNVITRKAADEEKFSALAFKIMTDPFVGQLIFFRVYSGVVKSGDTVLNPIKNKKERIGRLLQMHANQREEIKEVMAGDIAAAVGLKEATTGETLCDPSAPITLEKMEFPEPVISEAVEPKTKQDQEKMALALNRLAQEDPSFRVYTDEESGQTIIAGMGELHLDIIVDRMRREFGVEATIGKPQVAYRETVRKTCDEIEGKFVKQSGGRGQYGHVVLKIEPQEPGKGFEFVDAIKGGVVPREFIPAVEKGIRDSLNSGVMAGYPVVDVKVTLFFGSYHDVDSNENAFRMAGSMAFKDGCRKADPVILEPMMAVEVETPEDYAGTVMGDLSSRRGMVQGMDDMAGGGGKVIKAEVPLSEMFGYATALRSATQGRATYTMEFKHYAEAPKNIIEAIVSSRAK</sequence>
<proteinExistence type="inferred from homology"/>
<dbReference type="Gene3D" id="3.30.70.870">
    <property type="entry name" value="Elongation Factor G (Translational Gtpase), domain 3"/>
    <property type="match status" value="1"/>
</dbReference>
<dbReference type="EMBL" id="ACDP02000004">
    <property type="protein sequence ID" value="EEO28805.1"/>
    <property type="molecule type" value="Genomic_DNA"/>
</dbReference>
<dbReference type="InterPro" id="IPR027417">
    <property type="entry name" value="P-loop_NTPase"/>
</dbReference>
<dbReference type="HOGENOM" id="CLU_002794_4_1_4"/>
<dbReference type="CDD" id="cd03713">
    <property type="entry name" value="EFG_mtEFG_C"/>
    <property type="match status" value="1"/>
</dbReference>
<evidence type="ECO:0000256" key="5">
    <source>
        <dbReference type="ARBA" id="ARBA00022917"/>
    </source>
</evidence>
<dbReference type="CDD" id="cd04088">
    <property type="entry name" value="EFG_mtEFG_II"/>
    <property type="match status" value="1"/>
</dbReference>
<evidence type="ECO:0000256" key="4">
    <source>
        <dbReference type="ARBA" id="ARBA00022768"/>
    </source>
</evidence>
<dbReference type="Proteomes" id="UP000003973">
    <property type="component" value="Unassembled WGS sequence"/>
</dbReference>
<dbReference type="GO" id="GO:0003924">
    <property type="term" value="F:GTPase activity"/>
    <property type="evidence" value="ECO:0007669"/>
    <property type="project" value="InterPro"/>
</dbReference>
<dbReference type="NCBIfam" id="NF009379">
    <property type="entry name" value="PRK12740.1-3"/>
    <property type="match status" value="1"/>
</dbReference>
<dbReference type="InterPro" id="IPR020568">
    <property type="entry name" value="Ribosomal_Su5_D2-typ_SF"/>
</dbReference>
<dbReference type="PANTHER" id="PTHR43261:SF1">
    <property type="entry name" value="RIBOSOME-RELEASING FACTOR 2, MITOCHONDRIAL"/>
    <property type="match status" value="1"/>
</dbReference>
<dbReference type="InterPro" id="IPR005225">
    <property type="entry name" value="Small_GTP-bd"/>
</dbReference>
<dbReference type="Pfam" id="PF14492">
    <property type="entry name" value="EFG_III"/>
    <property type="match status" value="1"/>
</dbReference>
<dbReference type="HAMAP" id="MF_00054_B">
    <property type="entry name" value="EF_G_EF_2_B"/>
    <property type="match status" value="1"/>
</dbReference>
<dbReference type="InterPro" id="IPR000795">
    <property type="entry name" value="T_Tr_GTP-bd_dom"/>
</dbReference>
<dbReference type="Pfam" id="PF03764">
    <property type="entry name" value="EFG_IV"/>
    <property type="match status" value="1"/>
</dbReference>
<dbReference type="InterPro" id="IPR035647">
    <property type="entry name" value="EFG_III/V"/>
</dbReference>
<feature type="domain" description="Tr-type G" evidence="9">
    <location>
        <begin position="8"/>
        <end position="290"/>
    </location>
</feature>
<comment type="similarity">
    <text evidence="1 8">Belongs to the TRAFAC class translation factor GTPase superfamily. Classic translation factor GTPase family. EF-G/EF-2 subfamily.</text>
</comment>
<evidence type="ECO:0000259" key="9">
    <source>
        <dbReference type="PROSITE" id="PS51722"/>
    </source>
</evidence>
<dbReference type="CDD" id="cd01886">
    <property type="entry name" value="EF-G"/>
    <property type="match status" value="1"/>
</dbReference>
<dbReference type="PANTHER" id="PTHR43261">
    <property type="entry name" value="TRANSLATION ELONGATION FACTOR G-RELATED"/>
    <property type="match status" value="1"/>
</dbReference>
<keyword evidence="8" id="KW-0963">Cytoplasm</keyword>
<evidence type="ECO:0000256" key="1">
    <source>
        <dbReference type="ARBA" id="ARBA00005870"/>
    </source>
</evidence>
<reference evidence="10" key="1">
    <citation type="submission" date="2011-10" db="EMBL/GenBank/DDBJ databases">
        <title>The Genome Sequence of Oxalobacter formigenes HOxBLS.</title>
        <authorList>
            <consortium name="The Broad Institute Genome Sequencing Platform"/>
            <person name="Earl A."/>
            <person name="Ward D."/>
            <person name="Feldgarden M."/>
            <person name="Gevers D."/>
            <person name="Allison M.J."/>
            <person name="Humphrey S."/>
            <person name="Young S.K."/>
            <person name="Zeng Q."/>
            <person name="Gargeya S."/>
            <person name="Fitzgerald M."/>
            <person name="Haas B."/>
            <person name="Abouelleil A."/>
            <person name="Alvarado L."/>
            <person name="Arachchi H.M."/>
            <person name="Berlin A."/>
            <person name="Brown A."/>
            <person name="Chapman S.B."/>
            <person name="Chen Z."/>
            <person name="Dunbar C."/>
            <person name="Freedman E."/>
            <person name="Gearin G."/>
            <person name="Goldberg J."/>
            <person name="Griggs A."/>
            <person name="Gujja S."/>
            <person name="Heiman D."/>
            <person name="Howarth C."/>
            <person name="Larson L."/>
            <person name="Lui A."/>
            <person name="MacDonald P.J.P."/>
            <person name="Montmayeur A."/>
            <person name="Murphy C."/>
            <person name="Neiman D."/>
            <person name="Pearson M."/>
            <person name="Priest M."/>
            <person name="Roberts A."/>
            <person name="Saif S."/>
            <person name="Shea T."/>
            <person name="Shenoy N."/>
            <person name="Sisk P."/>
            <person name="Stolte C."/>
            <person name="Sykes S."/>
            <person name="Wortman J."/>
            <person name="Nusbaum C."/>
            <person name="Birren B."/>
        </authorList>
    </citation>
    <scope>NUCLEOTIDE SEQUENCE [LARGE SCALE GENOMIC DNA]</scope>
    <source>
        <strain evidence="10">HOxBLS</strain>
    </source>
</reference>
<evidence type="ECO:0000256" key="7">
    <source>
        <dbReference type="ARBA" id="ARBA00024731"/>
    </source>
</evidence>
<dbReference type="SUPFAM" id="SSF50447">
    <property type="entry name" value="Translation proteins"/>
    <property type="match status" value="1"/>
</dbReference>
<keyword evidence="6 8" id="KW-0342">GTP-binding</keyword>
<comment type="caution">
    <text evidence="10">The sequence shown here is derived from an EMBL/GenBank/DDBJ whole genome shotgun (WGS) entry which is preliminary data.</text>
</comment>
<dbReference type="InterPro" id="IPR041095">
    <property type="entry name" value="EFG_II"/>
</dbReference>
<dbReference type="Gene3D" id="2.40.30.10">
    <property type="entry name" value="Translation factors"/>
    <property type="match status" value="1"/>
</dbReference>
<evidence type="ECO:0000313" key="11">
    <source>
        <dbReference type="Proteomes" id="UP000003973"/>
    </source>
</evidence>
<dbReference type="eggNOG" id="COG0480">
    <property type="taxonomic scope" value="Bacteria"/>
</dbReference>
<dbReference type="PROSITE" id="PS00301">
    <property type="entry name" value="G_TR_1"/>
    <property type="match status" value="1"/>
</dbReference>
<dbReference type="AlphaFoldDB" id="C3X6G9"/>
<dbReference type="FunFam" id="3.30.70.240:FF:000001">
    <property type="entry name" value="Elongation factor G"/>
    <property type="match status" value="1"/>
</dbReference>
<dbReference type="InterPro" id="IPR014721">
    <property type="entry name" value="Ribsml_uS5_D2-typ_fold_subgr"/>
</dbReference>
<keyword evidence="5 8" id="KW-0648">Protein biosynthesis</keyword>
<name>C3X6G9_9BURK</name>
<keyword evidence="3 8" id="KW-0547">Nucleotide-binding</keyword>
<dbReference type="PROSITE" id="PS51722">
    <property type="entry name" value="G_TR_2"/>
    <property type="match status" value="1"/>
</dbReference>
<dbReference type="GO" id="GO:0032790">
    <property type="term" value="P:ribosome disassembly"/>
    <property type="evidence" value="ECO:0007669"/>
    <property type="project" value="TreeGrafter"/>
</dbReference>
<evidence type="ECO:0000256" key="8">
    <source>
        <dbReference type="HAMAP-Rule" id="MF_00054"/>
    </source>
</evidence>
<protein>
    <recommendedName>
        <fullName evidence="2 8">Elongation factor G</fullName>
        <shortName evidence="8">EF-G</shortName>
    </recommendedName>
</protein>
<dbReference type="GO" id="GO:0005737">
    <property type="term" value="C:cytoplasm"/>
    <property type="evidence" value="ECO:0007669"/>
    <property type="project" value="UniProtKB-SubCell"/>
</dbReference>
<evidence type="ECO:0000256" key="6">
    <source>
        <dbReference type="ARBA" id="ARBA00023134"/>
    </source>
</evidence>
<dbReference type="SMART" id="SM00838">
    <property type="entry name" value="EFG_C"/>
    <property type="match status" value="1"/>
</dbReference>
<keyword evidence="4 8" id="KW-0251">Elongation factor</keyword>
<dbReference type="FunFam" id="3.30.70.870:FF:000001">
    <property type="entry name" value="Elongation factor G"/>
    <property type="match status" value="1"/>
</dbReference>
<dbReference type="NCBIfam" id="NF009381">
    <property type="entry name" value="PRK12740.1-5"/>
    <property type="match status" value="1"/>
</dbReference>
<dbReference type="GO" id="GO:0003746">
    <property type="term" value="F:translation elongation factor activity"/>
    <property type="evidence" value="ECO:0007669"/>
    <property type="project" value="UniProtKB-UniRule"/>
</dbReference>